<proteinExistence type="predicted"/>
<organism evidence="3 4">
    <name type="scientific">Fragilariopsis cylindrus CCMP1102</name>
    <dbReference type="NCBI Taxonomy" id="635003"/>
    <lineage>
        <taxon>Eukaryota</taxon>
        <taxon>Sar</taxon>
        <taxon>Stramenopiles</taxon>
        <taxon>Ochrophyta</taxon>
        <taxon>Bacillariophyta</taxon>
        <taxon>Bacillariophyceae</taxon>
        <taxon>Bacillariophycidae</taxon>
        <taxon>Bacillariales</taxon>
        <taxon>Bacillariaceae</taxon>
        <taxon>Fragilariopsis</taxon>
    </lineage>
</organism>
<sequence>MVAGAASSLLFLPSYSRRANAASSPPPLILGNLERVAGIGDGFDMLTDKALQDIDILYPPSLNGTWVCERKVVSVEGDVNQAEGAWKLLGGCTPTTSSGGDFQKVEEKYLVRFIDLRRTTDGIIGLDGKKYYGDVFDRGYEIEERTGSSGSAAAAAAAAATVVQWDPRAPNTLNYKKSDGSSSPATELKVVQRSVEPQNNKGSLAGSNELIRVTTTTSALFGSTSFDIIYATRVQRRWRRGTTEEGDRVVEGLEIVKTYRVLDGIAGIEFPTSTNKIVTEDLSNSLLEEEHAGRKTMSTTTTTTSTSSSNNLLKEPIMDDELVSCEKLLRVESHPIIRFLWNRMDYQDIENSSPIYIISRHQIHYLLMPWIAKHYPWVLDHLDCQERPPSIYFVGKLCLQQEDETMMDGLPLHKMLSGHNVFDIELVRWMYPDSMVHKTIRVGTPLHDACTVLQDSNSTNMTEICKFFIRRCPQSVRIAADRSGVLPIHLLGRKCHCREVQEIGLLILREYPESYNIPVNSWCVAINSVPFFQRVKPLLDQEIELNVCIRLINGIPKNLHEAVSCSKNPLITPLPNIFKSGAAEHLKLMETNMELIPTQIEEIRNEFEEEVDVYDDV</sequence>
<name>A0A1E7F1S0_9STRA</name>
<dbReference type="InParanoid" id="A0A1E7F1S0"/>
<evidence type="ECO:0000256" key="1">
    <source>
        <dbReference type="SAM" id="MobiDB-lite"/>
    </source>
</evidence>
<reference evidence="3 4" key="1">
    <citation type="submission" date="2016-09" db="EMBL/GenBank/DDBJ databases">
        <title>Extensive genetic diversity and differential bi-allelic expression allows diatom success in the polar Southern Ocean.</title>
        <authorList>
            <consortium name="DOE Joint Genome Institute"/>
            <person name="Mock T."/>
            <person name="Otillar R.P."/>
            <person name="Strauss J."/>
            <person name="Dupont C."/>
            <person name="Frickenhaus S."/>
            <person name="Maumus F."/>
            <person name="Mcmullan M."/>
            <person name="Sanges R."/>
            <person name="Schmutz J."/>
            <person name="Toseland A."/>
            <person name="Valas R."/>
            <person name="Veluchamy A."/>
            <person name="Ward B.J."/>
            <person name="Allen A."/>
            <person name="Barry K."/>
            <person name="Falciatore A."/>
            <person name="Ferrante M."/>
            <person name="Fortunato A.E."/>
            <person name="Gloeckner G."/>
            <person name="Gruber A."/>
            <person name="Hipkin R."/>
            <person name="Janech M."/>
            <person name="Kroth P."/>
            <person name="Leese F."/>
            <person name="Lindquist E."/>
            <person name="Lyon B.R."/>
            <person name="Martin J."/>
            <person name="Mayer C."/>
            <person name="Parker M."/>
            <person name="Quesneville H."/>
            <person name="Raymond J."/>
            <person name="Uhlig C."/>
            <person name="Valentin K.U."/>
            <person name="Worden A.Z."/>
            <person name="Armbrust E.V."/>
            <person name="Bowler C."/>
            <person name="Green B."/>
            <person name="Moulton V."/>
            <person name="Van Oosterhout C."/>
            <person name="Grigoriev I."/>
        </authorList>
    </citation>
    <scope>NUCLEOTIDE SEQUENCE [LARGE SCALE GENOMIC DNA]</scope>
    <source>
        <strain evidence="3 4">CCMP1102</strain>
    </source>
</reference>
<keyword evidence="4" id="KW-1185">Reference proteome</keyword>
<dbReference type="EMBL" id="KV784365">
    <property type="protein sequence ID" value="OEU12161.1"/>
    <property type="molecule type" value="Genomic_DNA"/>
</dbReference>
<feature type="region of interest" description="Disordered" evidence="1">
    <location>
        <begin position="289"/>
        <end position="311"/>
    </location>
</feature>
<protein>
    <recommendedName>
        <fullName evidence="2">DUF6816 domain-containing protein</fullName>
    </recommendedName>
</protein>
<dbReference type="Proteomes" id="UP000095751">
    <property type="component" value="Unassembled WGS sequence"/>
</dbReference>
<evidence type="ECO:0000259" key="2">
    <source>
        <dbReference type="Pfam" id="PF20670"/>
    </source>
</evidence>
<dbReference type="Pfam" id="PF20670">
    <property type="entry name" value="DUF6816"/>
    <property type="match status" value="1"/>
</dbReference>
<accession>A0A1E7F1S0</accession>
<feature type="domain" description="DUF6816" evidence="2">
    <location>
        <begin position="55"/>
        <end position="258"/>
    </location>
</feature>
<evidence type="ECO:0000313" key="3">
    <source>
        <dbReference type="EMBL" id="OEU12161.1"/>
    </source>
</evidence>
<feature type="compositionally biased region" description="Low complexity" evidence="1">
    <location>
        <begin position="298"/>
        <end position="309"/>
    </location>
</feature>
<evidence type="ECO:0000313" key="4">
    <source>
        <dbReference type="Proteomes" id="UP000095751"/>
    </source>
</evidence>
<gene>
    <name evidence="3" type="ORF">FRACYDRAFT_263145</name>
</gene>
<dbReference type="AlphaFoldDB" id="A0A1E7F1S0"/>
<dbReference type="KEGG" id="fcy:FRACYDRAFT_263145"/>
<dbReference type="OrthoDB" id="55776at2759"/>
<dbReference type="InterPro" id="IPR049213">
    <property type="entry name" value="DUF6816"/>
</dbReference>